<keyword evidence="1" id="KW-0472">Membrane</keyword>
<keyword evidence="1" id="KW-0812">Transmembrane</keyword>
<evidence type="ECO:0000313" key="2">
    <source>
        <dbReference type="EMBL" id="CAH2294832.1"/>
    </source>
</evidence>
<proteinExistence type="predicted"/>
<sequence>MRERKILLGYITVLVVDLGAFLGIGDLPARTHHRVTLARLEEPPYTSKIETWWQFLLAALSPQMTFDILQLRENG</sequence>
<evidence type="ECO:0000256" key="1">
    <source>
        <dbReference type="SAM" id="Phobius"/>
    </source>
</evidence>
<organism evidence="2 3">
    <name type="scientific">Pelobates cultripes</name>
    <name type="common">Western spadefoot toad</name>
    <dbReference type="NCBI Taxonomy" id="61616"/>
    <lineage>
        <taxon>Eukaryota</taxon>
        <taxon>Metazoa</taxon>
        <taxon>Chordata</taxon>
        <taxon>Craniata</taxon>
        <taxon>Vertebrata</taxon>
        <taxon>Euteleostomi</taxon>
        <taxon>Amphibia</taxon>
        <taxon>Batrachia</taxon>
        <taxon>Anura</taxon>
        <taxon>Pelobatoidea</taxon>
        <taxon>Pelobatidae</taxon>
        <taxon>Pelobates</taxon>
    </lineage>
</organism>
<protein>
    <submittedName>
        <fullName evidence="2">Uncharacterized protein</fullName>
    </submittedName>
</protein>
<dbReference type="EMBL" id="OW240916">
    <property type="protein sequence ID" value="CAH2294832.1"/>
    <property type="molecule type" value="Genomic_DNA"/>
</dbReference>
<reference evidence="2" key="1">
    <citation type="submission" date="2022-03" db="EMBL/GenBank/DDBJ databases">
        <authorList>
            <person name="Alioto T."/>
            <person name="Alioto T."/>
            <person name="Gomez Garrido J."/>
        </authorList>
    </citation>
    <scope>NUCLEOTIDE SEQUENCE</scope>
</reference>
<dbReference type="Proteomes" id="UP001295444">
    <property type="component" value="Chromosome 05"/>
</dbReference>
<gene>
    <name evidence="2" type="ORF">PECUL_23A036589</name>
</gene>
<evidence type="ECO:0000313" key="3">
    <source>
        <dbReference type="Proteomes" id="UP001295444"/>
    </source>
</evidence>
<dbReference type="AlphaFoldDB" id="A0AAD1S9N0"/>
<name>A0AAD1S9N0_PELCU</name>
<keyword evidence="3" id="KW-1185">Reference proteome</keyword>
<accession>A0AAD1S9N0</accession>
<feature type="transmembrane region" description="Helical" evidence="1">
    <location>
        <begin position="6"/>
        <end position="24"/>
    </location>
</feature>
<keyword evidence="1" id="KW-1133">Transmembrane helix</keyword>